<dbReference type="EMBL" id="JARIHO010000027">
    <property type="protein sequence ID" value="KAJ7340030.1"/>
    <property type="molecule type" value="Genomic_DNA"/>
</dbReference>
<comment type="caution">
    <text evidence="1">The sequence shown here is derived from an EMBL/GenBank/DDBJ whole genome shotgun (WGS) entry which is preliminary data.</text>
</comment>
<proteinExistence type="predicted"/>
<reference evidence="1" key="1">
    <citation type="submission" date="2023-03" db="EMBL/GenBank/DDBJ databases">
        <title>Massive genome expansion in bonnet fungi (Mycena s.s.) driven by repeated elements and novel gene families across ecological guilds.</title>
        <authorList>
            <consortium name="Lawrence Berkeley National Laboratory"/>
            <person name="Harder C.B."/>
            <person name="Miyauchi S."/>
            <person name="Viragh M."/>
            <person name="Kuo A."/>
            <person name="Thoen E."/>
            <person name="Andreopoulos B."/>
            <person name="Lu D."/>
            <person name="Skrede I."/>
            <person name="Drula E."/>
            <person name="Henrissat B."/>
            <person name="Morin E."/>
            <person name="Kohler A."/>
            <person name="Barry K."/>
            <person name="LaButti K."/>
            <person name="Morin E."/>
            <person name="Salamov A."/>
            <person name="Lipzen A."/>
            <person name="Mereny Z."/>
            <person name="Hegedus B."/>
            <person name="Baldrian P."/>
            <person name="Stursova M."/>
            <person name="Weitz H."/>
            <person name="Taylor A."/>
            <person name="Grigoriev I.V."/>
            <person name="Nagy L.G."/>
            <person name="Martin F."/>
            <person name="Kauserud H."/>
        </authorList>
    </citation>
    <scope>NUCLEOTIDE SEQUENCE</scope>
    <source>
        <strain evidence="1">CBHHK002</strain>
    </source>
</reference>
<dbReference type="Proteomes" id="UP001218218">
    <property type="component" value="Unassembled WGS sequence"/>
</dbReference>
<organism evidence="1 2">
    <name type="scientific">Mycena albidolilacea</name>
    <dbReference type="NCBI Taxonomy" id="1033008"/>
    <lineage>
        <taxon>Eukaryota</taxon>
        <taxon>Fungi</taxon>
        <taxon>Dikarya</taxon>
        <taxon>Basidiomycota</taxon>
        <taxon>Agaricomycotina</taxon>
        <taxon>Agaricomycetes</taxon>
        <taxon>Agaricomycetidae</taxon>
        <taxon>Agaricales</taxon>
        <taxon>Marasmiineae</taxon>
        <taxon>Mycenaceae</taxon>
        <taxon>Mycena</taxon>
    </lineage>
</organism>
<evidence type="ECO:0000313" key="1">
    <source>
        <dbReference type="EMBL" id="KAJ7340030.1"/>
    </source>
</evidence>
<accession>A0AAD6ZUJ4</accession>
<gene>
    <name evidence="1" type="ORF">DFH08DRAFT_812396</name>
</gene>
<evidence type="ECO:0000313" key="2">
    <source>
        <dbReference type="Proteomes" id="UP001218218"/>
    </source>
</evidence>
<dbReference type="AlphaFoldDB" id="A0AAD6ZUJ4"/>
<keyword evidence="2" id="KW-1185">Reference proteome</keyword>
<sequence>MIDFIATLIHAVLQQADLRALGETLDSLHFYQINEIVSVTVDDVGTEQFGLRCNFRVVRLADPAKFLSVAMDVMFDPREALLNWVKVWQLWREVEELDTSESMTGRDTIIFNYMTQC</sequence>
<name>A0AAD6ZUJ4_9AGAR</name>
<protein>
    <submittedName>
        <fullName evidence="1">Uncharacterized protein</fullName>
    </submittedName>
</protein>